<dbReference type="InterPro" id="IPR013324">
    <property type="entry name" value="RNA_pol_sigma_r3/r4-like"/>
</dbReference>
<evidence type="ECO:0000256" key="1">
    <source>
        <dbReference type="ARBA" id="ARBA00010641"/>
    </source>
</evidence>
<dbReference type="EMBL" id="JAJVCN010000002">
    <property type="protein sequence ID" value="MCE7006689.1"/>
    <property type="molecule type" value="Genomic_DNA"/>
</dbReference>
<comment type="similarity">
    <text evidence="1">Belongs to the sigma-70 factor family. ECF subfamily.</text>
</comment>
<evidence type="ECO:0000256" key="2">
    <source>
        <dbReference type="ARBA" id="ARBA00023015"/>
    </source>
</evidence>
<evidence type="ECO:0000313" key="6">
    <source>
        <dbReference type="EMBL" id="MCE7006689.1"/>
    </source>
</evidence>
<evidence type="ECO:0000313" key="7">
    <source>
        <dbReference type="Proteomes" id="UP001521150"/>
    </source>
</evidence>
<dbReference type="Proteomes" id="UP001521150">
    <property type="component" value="Unassembled WGS sequence"/>
</dbReference>
<name>A0ABS8ZFU7_9PSEU</name>
<comment type="caution">
    <text evidence="6">The sequence shown here is derived from an EMBL/GenBank/DDBJ whole genome shotgun (WGS) entry which is preliminary data.</text>
</comment>
<organism evidence="6 7">
    <name type="scientific">Kibdelosporangium philippinense</name>
    <dbReference type="NCBI Taxonomy" id="211113"/>
    <lineage>
        <taxon>Bacteria</taxon>
        <taxon>Bacillati</taxon>
        <taxon>Actinomycetota</taxon>
        <taxon>Actinomycetes</taxon>
        <taxon>Pseudonocardiales</taxon>
        <taxon>Pseudonocardiaceae</taxon>
        <taxon>Kibdelosporangium</taxon>
    </lineage>
</organism>
<dbReference type="Pfam" id="PF08281">
    <property type="entry name" value="Sigma70_r4_2"/>
    <property type="match status" value="1"/>
</dbReference>
<keyword evidence="3" id="KW-0731">Sigma factor</keyword>
<gene>
    <name evidence="6" type="ORF">LWC34_28240</name>
</gene>
<protein>
    <submittedName>
        <fullName evidence="6">RNA polymerase subunit sigma</fullName>
    </submittedName>
</protein>
<evidence type="ECO:0000256" key="3">
    <source>
        <dbReference type="ARBA" id="ARBA00023082"/>
    </source>
</evidence>
<dbReference type="InterPro" id="IPR013249">
    <property type="entry name" value="RNA_pol_sigma70_r4_t2"/>
</dbReference>
<dbReference type="RefSeq" id="WP_233728138.1">
    <property type="nucleotide sequence ID" value="NZ_JAJVCN010000002.1"/>
</dbReference>
<sequence length="159" mass="16996">MSLGDIVLGTIKPVVVRYCRARIGRRDDSFAVADLVAAETVHAVLRSLTGTDEPLLAITYRIAVENVTKELNGDPGCAGSAIDVSVLPSDEREILILRAMCGLTAEQTAEATGSTPAVVRITQHRALEKLRKSAQLDGPVTRLGHGAAMETHSEHCRVI</sequence>
<dbReference type="Gene3D" id="1.10.10.10">
    <property type="entry name" value="Winged helix-like DNA-binding domain superfamily/Winged helix DNA-binding domain"/>
    <property type="match status" value="1"/>
</dbReference>
<dbReference type="SUPFAM" id="SSF88659">
    <property type="entry name" value="Sigma3 and sigma4 domains of RNA polymerase sigma factors"/>
    <property type="match status" value="1"/>
</dbReference>
<proteinExistence type="inferred from homology"/>
<accession>A0ABS8ZFU7</accession>
<reference evidence="6 7" key="1">
    <citation type="submission" date="2021-12" db="EMBL/GenBank/DDBJ databases">
        <title>Genome sequence of Kibdelosporangium philippinense ATCC 49844.</title>
        <authorList>
            <person name="Fedorov E.A."/>
            <person name="Omeragic M."/>
            <person name="Shalygina K.F."/>
            <person name="Maclea K.S."/>
        </authorList>
    </citation>
    <scope>NUCLEOTIDE SEQUENCE [LARGE SCALE GENOMIC DNA]</scope>
    <source>
        <strain evidence="6 7">ATCC 49844</strain>
    </source>
</reference>
<dbReference type="CDD" id="cd06171">
    <property type="entry name" value="Sigma70_r4"/>
    <property type="match status" value="1"/>
</dbReference>
<dbReference type="InterPro" id="IPR036388">
    <property type="entry name" value="WH-like_DNA-bd_sf"/>
</dbReference>
<keyword evidence="4" id="KW-0804">Transcription</keyword>
<keyword evidence="7" id="KW-1185">Reference proteome</keyword>
<evidence type="ECO:0000256" key="4">
    <source>
        <dbReference type="ARBA" id="ARBA00023163"/>
    </source>
</evidence>
<feature type="domain" description="RNA polymerase sigma factor 70 region 4 type 2" evidence="5">
    <location>
        <begin position="86"/>
        <end position="130"/>
    </location>
</feature>
<evidence type="ECO:0000259" key="5">
    <source>
        <dbReference type="Pfam" id="PF08281"/>
    </source>
</evidence>
<keyword evidence="2" id="KW-0805">Transcription regulation</keyword>